<protein>
    <recommendedName>
        <fullName evidence="4">Smc operon protein</fullName>
    </recommendedName>
</protein>
<dbReference type="Proteomes" id="UP000011867">
    <property type="component" value="Chromosome"/>
</dbReference>
<evidence type="ECO:0008006" key="4">
    <source>
        <dbReference type="Google" id="ProtNLM"/>
    </source>
</evidence>
<accession>M1XPF8</accession>
<dbReference type="KEGG" id="nmo:Nmlp_1670"/>
<dbReference type="EMBL" id="HF582854">
    <property type="protein sequence ID" value="CCQ35865.1"/>
    <property type="molecule type" value="Genomic_DNA"/>
</dbReference>
<evidence type="ECO:0000313" key="3">
    <source>
        <dbReference type="Proteomes" id="UP000011867"/>
    </source>
</evidence>
<reference evidence="2 3" key="1">
    <citation type="journal article" date="2013" name="Genome Announc.">
        <title>Genome of the haloarchaeon Natronomonas moolapensis, a neutrophilic member of a previously haloalkaliphilic genus.</title>
        <authorList>
            <person name="Dyall-Smith M.L."/>
            <person name="Pfeiffer F."/>
            <person name="Oberwinkler T."/>
            <person name="Klee K."/>
            <person name="Rampp M."/>
            <person name="Palm P."/>
            <person name="Gross K."/>
            <person name="Schuster S.C."/>
            <person name="Oesterhelt D."/>
        </authorList>
    </citation>
    <scope>NUCLEOTIDE SEQUENCE [LARGE SCALE GENOMIC DNA]</scope>
    <source>
        <strain evidence="3">DSM 18674 / JCM 14361 / 8.8.11</strain>
    </source>
</reference>
<dbReference type="RefSeq" id="WP_015408703.1">
    <property type="nucleotide sequence ID" value="NC_020388.1"/>
</dbReference>
<dbReference type="InterPro" id="IPR055940">
    <property type="entry name" value="DUF7518"/>
</dbReference>
<feature type="compositionally biased region" description="Acidic residues" evidence="1">
    <location>
        <begin position="61"/>
        <end position="92"/>
    </location>
</feature>
<keyword evidence="3" id="KW-1185">Reference proteome</keyword>
<name>M1XPF8_NATM8</name>
<dbReference type="STRING" id="268739.Nmlp_1670"/>
<organism evidence="2 3">
    <name type="scientific">Natronomonas moolapensis (strain DSM 18674 / CECT 7526 / JCM 14361 / 8.8.11)</name>
    <dbReference type="NCBI Taxonomy" id="268739"/>
    <lineage>
        <taxon>Archaea</taxon>
        <taxon>Methanobacteriati</taxon>
        <taxon>Methanobacteriota</taxon>
        <taxon>Stenosarchaea group</taxon>
        <taxon>Halobacteria</taxon>
        <taxon>Halobacteriales</taxon>
        <taxon>Natronomonadaceae</taxon>
        <taxon>Natronomonas</taxon>
    </lineage>
</organism>
<evidence type="ECO:0000256" key="1">
    <source>
        <dbReference type="SAM" id="MobiDB-lite"/>
    </source>
</evidence>
<dbReference type="GeneID" id="14653186"/>
<evidence type="ECO:0000313" key="2">
    <source>
        <dbReference type="EMBL" id="CCQ35865.1"/>
    </source>
</evidence>
<dbReference type="AlphaFoldDB" id="M1XPF8"/>
<feature type="region of interest" description="Disordered" evidence="1">
    <location>
        <begin position="31"/>
        <end position="103"/>
    </location>
</feature>
<proteinExistence type="predicted"/>
<sequence length="103" mass="11013">MSGNRVDELEAKVRELEATIEGLTDELVETKERLGAIEDETGIEPDALGSRLSRTSRSRDDDAEADDELATEADPADGETETTDGDDAEDETANSTGDDIIVA</sequence>
<dbReference type="HOGENOM" id="CLU_171539_2_0_2"/>
<dbReference type="Pfam" id="PF24362">
    <property type="entry name" value="DUF7518"/>
    <property type="match status" value="1"/>
</dbReference>
<dbReference type="OrthoDB" id="188114at2157"/>
<dbReference type="eggNOG" id="arCOG06890">
    <property type="taxonomic scope" value="Archaea"/>
</dbReference>
<gene>
    <name evidence="2" type="ordered locus">Nmlp_1670</name>
</gene>